<feature type="coiled-coil region" evidence="1">
    <location>
        <begin position="344"/>
        <end position="371"/>
    </location>
</feature>
<sequence>MAFGRSASPRSIAPTEQAASWEAPRAAKAKPDGVSPGMTMGSLTVFGTLSFLRENGRRILTLAAALFVLGIVVLVVLPVRYAATALVVLDPRELRVTSDQEVLPGIGQDAAALQSQIEIAKSDGFLRPLIEQLKIADDEDVAGGYTDMTRLLERFRNRLEITRRGLTYVIAISFTSNRPERAAYYANAIAEAFVASQGRVRTEATDEAADWLKDRLKTLNERLRSSEDAVAAFRLEHNIVNAGKESTTQQLRVTDLTQQVSAARARTEEAKARYEQVQRDLKANVEGPVKQDLLSMLRAQRSTLNDQIAQKKAVYGDRHPDLAISYSQLADINRQIEIERKKNIDTAKSEYEAQREQQNALEKQLKAVETKMLVDGQALVKLQELQRDADANRNIYEQFLSRFKTTSEQRQLQASQTKVASIAIPPVRSTRPPLALLLAALAIGSLLTSTGAVAVMTSVSADEPASVQAPASVDAEEAPNRQVQPPPAAVPRAEPMPSLPVWVRIPELASGAGISTVWQKPVATSAELDVGIHLRPLLERIDRVPVRGCKVALVLSVGKSAGGNTVARSLNRAAVNRGMMSVLIRLQPEFASHQPPVTEWHDGSTTAGLQSIEELLSAGRKPDARPEDDIRSEFDLIIVHAGNLALQPDAIALAAHADLIVLVARAGELGSAAMRRVTAALSKHAAVPTGLVVNHVPAGSVAPQPEGGALGLAV</sequence>
<evidence type="ECO:0000256" key="1">
    <source>
        <dbReference type="SAM" id="Coils"/>
    </source>
</evidence>
<dbReference type="Proteomes" id="UP001194539">
    <property type="component" value="Unassembled WGS sequence"/>
</dbReference>
<keyword evidence="1" id="KW-0175">Coiled coil</keyword>
<keyword evidence="3" id="KW-0472">Membrane</keyword>
<keyword evidence="5" id="KW-1185">Reference proteome</keyword>
<evidence type="ECO:0000256" key="3">
    <source>
        <dbReference type="SAM" id="Phobius"/>
    </source>
</evidence>
<dbReference type="EMBL" id="JACEGD010000012">
    <property type="protein sequence ID" value="MBH5387478.1"/>
    <property type="molecule type" value="Genomic_DNA"/>
</dbReference>
<dbReference type="PANTHER" id="PTHR32309:SF13">
    <property type="entry name" value="FERRIC ENTEROBACTIN TRANSPORT PROTEIN FEPE"/>
    <property type="match status" value="1"/>
</dbReference>
<evidence type="ECO:0000256" key="2">
    <source>
        <dbReference type="SAM" id="MobiDB-lite"/>
    </source>
</evidence>
<dbReference type="InterPro" id="IPR050445">
    <property type="entry name" value="Bact_polysacc_biosynth/exp"/>
</dbReference>
<evidence type="ECO:0000313" key="4">
    <source>
        <dbReference type="EMBL" id="MBH5387478.1"/>
    </source>
</evidence>
<proteinExistence type="predicted"/>
<dbReference type="Gene3D" id="3.40.50.300">
    <property type="entry name" value="P-loop containing nucleotide triphosphate hydrolases"/>
    <property type="match status" value="1"/>
</dbReference>
<reference evidence="4 5" key="1">
    <citation type="submission" date="2020-07" db="EMBL/GenBank/DDBJ databases">
        <title>Bradyrhizobium diversity isolated from nodules of indigenous legumes of Western Australia.</title>
        <authorList>
            <person name="Klepa M.S."/>
        </authorList>
    </citation>
    <scope>NUCLEOTIDE SEQUENCE [LARGE SCALE GENOMIC DNA]</scope>
    <source>
        <strain evidence="4 5">CNPSo 4019</strain>
    </source>
</reference>
<feature type="region of interest" description="Disordered" evidence="2">
    <location>
        <begin position="466"/>
        <end position="492"/>
    </location>
</feature>
<comment type="caution">
    <text evidence="4">The sequence shown here is derived from an EMBL/GenBank/DDBJ whole genome shotgun (WGS) entry which is preliminary data.</text>
</comment>
<dbReference type="PANTHER" id="PTHR32309">
    <property type="entry name" value="TYROSINE-PROTEIN KINASE"/>
    <property type="match status" value="1"/>
</dbReference>
<keyword evidence="3" id="KW-1133">Transmembrane helix</keyword>
<feature type="coiled-coil region" evidence="1">
    <location>
        <begin position="209"/>
        <end position="284"/>
    </location>
</feature>
<protein>
    <submittedName>
        <fullName evidence="4">Lipopolysaccharide biosynthesis protein</fullName>
    </submittedName>
</protein>
<feature type="transmembrane region" description="Helical" evidence="3">
    <location>
        <begin position="34"/>
        <end position="52"/>
    </location>
</feature>
<feature type="transmembrane region" description="Helical" evidence="3">
    <location>
        <begin position="59"/>
        <end position="83"/>
    </location>
</feature>
<name>A0ABS0P2I1_9BRAD</name>
<feature type="region of interest" description="Disordered" evidence="2">
    <location>
        <begin position="1"/>
        <end position="35"/>
    </location>
</feature>
<dbReference type="InterPro" id="IPR027417">
    <property type="entry name" value="P-loop_NTPase"/>
</dbReference>
<keyword evidence="3" id="KW-0812">Transmembrane</keyword>
<organism evidence="4 5">
    <name type="scientific">Bradyrhizobium diversitatis</name>
    <dbReference type="NCBI Taxonomy" id="2755406"/>
    <lineage>
        <taxon>Bacteria</taxon>
        <taxon>Pseudomonadati</taxon>
        <taxon>Pseudomonadota</taxon>
        <taxon>Alphaproteobacteria</taxon>
        <taxon>Hyphomicrobiales</taxon>
        <taxon>Nitrobacteraceae</taxon>
        <taxon>Bradyrhizobium</taxon>
    </lineage>
</organism>
<dbReference type="RefSeq" id="WP_197966511.1">
    <property type="nucleotide sequence ID" value="NZ_JACEGD010000012.1"/>
</dbReference>
<evidence type="ECO:0000313" key="5">
    <source>
        <dbReference type="Proteomes" id="UP001194539"/>
    </source>
</evidence>
<accession>A0ABS0P2I1</accession>
<gene>
    <name evidence="4" type="ORF">H1B27_14510</name>
</gene>